<feature type="compositionally biased region" description="Pro residues" evidence="1">
    <location>
        <begin position="45"/>
        <end position="57"/>
    </location>
</feature>
<gene>
    <name evidence="2" type="ORF">J1605_009223</name>
</gene>
<reference evidence="2 3" key="1">
    <citation type="submission" date="2022-11" db="EMBL/GenBank/DDBJ databases">
        <title>Whole genome sequence of Eschrichtius robustus ER-17-0199.</title>
        <authorList>
            <person name="Bruniche-Olsen A."/>
            <person name="Black A.N."/>
            <person name="Fields C.J."/>
            <person name="Walden K."/>
            <person name="Dewoody J.A."/>
        </authorList>
    </citation>
    <scope>NUCLEOTIDE SEQUENCE [LARGE SCALE GENOMIC DNA]</scope>
    <source>
        <strain evidence="2">ER-17-0199</strain>
        <tissue evidence="2">Blubber</tissue>
    </source>
</reference>
<name>A0AB34GVW2_ESCRO</name>
<evidence type="ECO:0000313" key="2">
    <source>
        <dbReference type="EMBL" id="KAJ8783518.1"/>
    </source>
</evidence>
<evidence type="ECO:0000313" key="3">
    <source>
        <dbReference type="Proteomes" id="UP001159641"/>
    </source>
</evidence>
<dbReference type="EMBL" id="JAIQCJ010002084">
    <property type="protein sequence ID" value="KAJ8783518.1"/>
    <property type="molecule type" value="Genomic_DNA"/>
</dbReference>
<proteinExistence type="predicted"/>
<protein>
    <submittedName>
        <fullName evidence="2">Uncharacterized protein</fullName>
    </submittedName>
</protein>
<evidence type="ECO:0000256" key="1">
    <source>
        <dbReference type="SAM" id="MobiDB-lite"/>
    </source>
</evidence>
<sequence>MAAGAAAPWWVWVCDVAPGPQQAARPATQPTSRGQRALAAAGLPNRPPHPSPPPPTHWPQAQTQETAAGQDAQTIFVPDINYGHLQFLSTNGARKAKANAAPGDANLGDTHQLLEARGEDGPPPTAVPMHVSGQFWHKLGGYKAGQGRVRG</sequence>
<organism evidence="2 3">
    <name type="scientific">Eschrichtius robustus</name>
    <name type="common">California gray whale</name>
    <name type="synonym">Eschrichtius gibbosus</name>
    <dbReference type="NCBI Taxonomy" id="9764"/>
    <lineage>
        <taxon>Eukaryota</taxon>
        <taxon>Metazoa</taxon>
        <taxon>Chordata</taxon>
        <taxon>Craniata</taxon>
        <taxon>Vertebrata</taxon>
        <taxon>Euteleostomi</taxon>
        <taxon>Mammalia</taxon>
        <taxon>Eutheria</taxon>
        <taxon>Laurasiatheria</taxon>
        <taxon>Artiodactyla</taxon>
        <taxon>Whippomorpha</taxon>
        <taxon>Cetacea</taxon>
        <taxon>Mysticeti</taxon>
        <taxon>Eschrichtiidae</taxon>
        <taxon>Eschrichtius</taxon>
    </lineage>
</organism>
<keyword evidence="3" id="KW-1185">Reference proteome</keyword>
<accession>A0AB34GVW2</accession>
<feature type="compositionally biased region" description="Polar residues" evidence="1">
    <location>
        <begin position="60"/>
        <end position="69"/>
    </location>
</feature>
<dbReference type="AlphaFoldDB" id="A0AB34GVW2"/>
<comment type="caution">
    <text evidence="2">The sequence shown here is derived from an EMBL/GenBank/DDBJ whole genome shotgun (WGS) entry which is preliminary data.</text>
</comment>
<dbReference type="Proteomes" id="UP001159641">
    <property type="component" value="Unassembled WGS sequence"/>
</dbReference>
<feature type="region of interest" description="Disordered" evidence="1">
    <location>
        <begin position="20"/>
        <end position="69"/>
    </location>
</feature>